<comment type="caution">
    <text evidence="1">The sequence shown here is derived from an EMBL/GenBank/DDBJ whole genome shotgun (WGS) entry which is preliminary data.</text>
</comment>
<dbReference type="Proteomes" id="UP000746535">
    <property type="component" value="Unassembled WGS sequence"/>
</dbReference>
<accession>A0ABX0YJC0</accession>
<dbReference type="InterPro" id="IPR012902">
    <property type="entry name" value="N_methyl_site"/>
</dbReference>
<evidence type="ECO:0000313" key="2">
    <source>
        <dbReference type="Proteomes" id="UP000746535"/>
    </source>
</evidence>
<evidence type="ECO:0000313" key="1">
    <source>
        <dbReference type="EMBL" id="NJP02103.1"/>
    </source>
</evidence>
<sequence>MTRRLQGFTLLEMLVVLSLLAVLLTLAGGALVGANRAMAKAERYSTRLDEVRATQNFLRTALGQALPLSAKNAQGEQDAVFEGASDSLRFYAPLSARLGGGLYRYQVTLAKGRLQVGFAHLQGTGLQPFGEEQVLLHQVQALNLTYRGFAPDGQVTGWLDQWPWPSRLPRQVRIAIELAGPVPWPTQSVGLNLDLSTQAGLL</sequence>
<protein>
    <submittedName>
        <fullName evidence="1">Prepilin-type N-terminal cleavage/methylation domain-containing protein</fullName>
    </submittedName>
</protein>
<name>A0ABX0YJC0_9PSED</name>
<dbReference type="SUPFAM" id="SSF54523">
    <property type="entry name" value="Pili subunits"/>
    <property type="match status" value="2"/>
</dbReference>
<gene>
    <name evidence="1" type="ORF">HBH25_14730</name>
</gene>
<dbReference type="NCBIfam" id="TIGR02532">
    <property type="entry name" value="IV_pilin_GFxxxE"/>
    <property type="match status" value="1"/>
</dbReference>
<dbReference type="EMBL" id="JAAVJI010000008">
    <property type="protein sequence ID" value="NJP02103.1"/>
    <property type="molecule type" value="Genomic_DNA"/>
</dbReference>
<dbReference type="InterPro" id="IPR045584">
    <property type="entry name" value="Pilin-like"/>
</dbReference>
<dbReference type="PROSITE" id="PS00409">
    <property type="entry name" value="PROKAR_NTER_METHYL"/>
    <property type="match status" value="1"/>
</dbReference>
<keyword evidence="2" id="KW-1185">Reference proteome</keyword>
<proteinExistence type="predicted"/>
<reference evidence="1 2" key="1">
    <citation type="submission" date="2020-03" db="EMBL/GenBank/DDBJ databases">
        <authorList>
            <person name="Wang L."/>
            <person name="He N."/>
            <person name="Li Y."/>
            <person name="Fang Y."/>
            <person name="Zhang F."/>
        </authorList>
    </citation>
    <scope>NUCLEOTIDE SEQUENCE [LARGE SCALE GENOMIC DNA]</scope>
    <source>
        <strain evidence="2">hsmgli-8</strain>
    </source>
</reference>
<dbReference type="RefSeq" id="WP_168084668.1">
    <property type="nucleotide sequence ID" value="NZ_JAAVJI010000008.1"/>
</dbReference>
<dbReference type="Pfam" id="PF07963">
    <property type="entry name" value="N_methyl"/>
    <property type="match status" value="1"/>
</dbReference>
<organism evidence="1 2">
    <name type="scientific">Pseudomonas quercus</name>
    <dbReference type="NCBI Taxonomy" id="2722792"/>
    <lineage>
        <taxon>Bacteria</taxon>
        <taxon>Pseudomonadati</taxon>
        <taxon>Pseudomonadota</taxon>
        <taxon>Gammaproteobacteria</taxon>
        <taxon>Pseudomonadales</taxon>
        <taxon>Pseudomonadaceae</taxon>
        <taxon>Pseudomonas</taxon>
    </lineage>
</organism>